<evidence type="ECO:0000313" key="1">
    <source>
        <dbReference type="EMBL" id="MFB2879547.1"/>
    </source>
</evidence>
<evidence type="ECO:0008006" key="3">
    <source>
        <dbReference type="Google" id="ProtNLM"/>
    </source>
</evidence>
<dbReference type="Proteomes" id="UP001576774">
    <property type="component" value="Unassembled WGS sequence"/>
</dbReference>
<name>A0ABV4X9S5_9CYAN</name>
<proteinExistence type="predicted"/>
<sequence length="237" mass="27906">MITAKKRPATLDKRVFFCDDYLGLSSIQQRNLLDLHLSSRHGSAKYRWKLVFDLLNSGKGLHGVNFTKEEFTTLIQLFESKPFDWENRIFDEFTSYFDYRYLSLDDAIAVANQVAEFAYKLHNDILHSVSKNIRTQQNSSFRIYICGERNSQYQLCADQEWRLEILLFKKGRISTKRGNKDMGLINGYPRDRAIATLNPNREDGVLLINHNVHHAEFFPTDWNRFCLQVDRRAFPRK</sequence>
<reference evidence="1 2" key="1">
    <citation type="submission" date="2024-09" db="EMBL/GenBank/DDBJ databases">
        <title>Floridaenema gen nov. (Aerosakkonemataceae, Aerosakkonematales ord. nov., Cyanobacteria) from benthic tropical and subtropical fresh waters, with the description of four new species.</title>
        <authorList>
            <person name="Moretto J.A."/>
            <person name="Berthold D.E."/>
            <person name="Lefler F.W."/>
            <person name="Huang I.-S."/>
            <person name="Laughinghouse H. IV."/>
        </authorList>
    </citation>
    <scope>NUCLEOTIDE SEQUENCE [LARGE SCALE GENOMIC DNA]</scope>
    <source>
        <strain evidence="1 2">BLCC-F46</strain>
    </source>
</reference>
<evidence type="ECO:0000313" key="2">
    <source>
        <dbReference type="Proteomes" id="UP001576774"/>
    </source>
</evidence>
<gene>
    <name evidence="1" type="ORF">ACE1CC_22045</name>
</gene>
<dbReference type="RefSeq" id="WP_413272583.1">
    <property type="nucleotide sequence ID" value="NZ_JBHFNQ010000169.1"/>
</dbReference>
<organism evidence="1 2">
    <name type="scientific">Floridaenema aerugineum BLCC-F46</name>
    <dbReference type="NCBI Taxonomy" id="3153654"/>
    <lineage>
        <taxon>Bacteria</taxon>
        <taxon>Bacillati</taxon>
        <taxon>Cyanobacteriota</taxon>
        <taxon>Cyanophyceae</taxon>
        <taxon>Oscillatoriophycideae</taxon>
        <taxon>Aerosakkonematales</taxon>
        <taxon>Aerosakkonemataceae</taxon>
        <taxon>Floridanema</taxon>
        <taxon>Floridanema aerugineum</taxon>
    </lineage>
</organism>
<keyword evidence="2" id="KW-1185">Reference proteome</keyword>
<protein>
    <recommendedName>
        <fullName evidence="3">LAGLIDADG homing endonuclease</fullName>
    </recommendedName>
</protein>
<comment type="caution">
    <text evidence="1">The sequence shown here is derived from an EMBL/GenBank/DDBJ whole genome shotgun (WGS) entry which is preliminary data.</text>
</comment>
<dbReference type="EMBL" id="JBHFNQ010000169">
    <property type="protein sequence ID" value="MFB2879547.1"/>
    <property type="molecule type" value="Genomic_DNA"/>
</dbReference>
<accession>A0ABV4X9S5</accession>